<dbReference type="PANTHER" id="PTHR28574:SF1">
    <property type="entry name" value="RIKEN CDNA 6820408C15 GENE"/>
    <property type="match status" value="1"/>
</dbReference>
<sequence>MARNFPKGSRSGIGSTVPQFQVLDYVPWQRSKQRAKPSALPPIPQTVGTKKSERKTWSTIQPGWQSKPTLWMTSQPRNPLELRRGKLDSGKTQATIRLMRTMLRNRRTSYQELCDHEEFLTNHCGELIKTIQDTEDSAALKVRMLLQQQDVYMTITDILEYSNKKKLHQMKCELQEWEEKEEAKIRNLEQQVEQLDAQIEKVREQVSFVSTYKDHEYPIKLVQVGNLVRQLQQVKDSQLDELDELSEMCRMVLASMSNQIQNKKKNLLRSLVVVSSQPLWQVSGSCPQPCFLNPVLCPQGHHMPICYPSGASLGGQTSRGPLLGGQKKISLFPQKIQRANQETLLQKTWNTRVILKYMDKFQEVSGWRWW</sequence>
<reference evidence="3" key="1">
    <citation type="submission" date="2019-05" db="EMBL/GenBank/DDBJ databases">
        <authorList>
            <person name="Zhang S."/>
            <person name="Liu J."/>
        </authorList>
    </citation>
    <scope>NUCLEOTIDE SEQUENCE [LARGE SCALE GENOMIC DNA]</scope>
</reference>
<dbReference type="Proteomes" id="UP000694520">
    <property type="component" value="Chromosome 12"/>
</dbReference>
<name>A0A8B9XN43_BOSMU</name>
<organism evidence="3 4">
    <name type="scientific">Bos mutus grunniens</name>
    <name type="common">Wild yak</name>
    <name type="synonym">Bos grunniens</name>
    <dbReference type="NCBI Taxonomy" id="30521"/>
    <lineage>
        <taxon>Eukaryota</taxon>
        <taxon>Metazoa</taxon>
        <taxon>Chordata</taxon>
        <taxon>Craniata</taxon>
        <taxon>Vertebrata</taxon>
        <taxon>Euteleostomi</taxon>
        <taxon>Mammalia</taxon>
        <taxon>Eutheria</taxon>
        <taxon>Laurasiatheria</taxon>
        <taxon>Artiodactyla</taxon>
        <taxon>Ruminantia</taxon>
        <taxon>Pecora</taxon>
        <taxon>Bovidae</taxon>
        <taxon>Bovinae</taxon>
        <taxon>Bos</taxon>
    </lineage>
</organism>
<protein>
    <submittedName>
        <fullName evidence="3">Uncharacterized protein</fullName>
    </submittedName>
</protein>
<accession>A0A8B9XN43</accession>
<evidence type="ECO:0000313" key="3">
    <source>
        <dbReference type="Ensembl" id="ENSBGRP00000023919.1"/>
    </source>
</evidence>
<evidence type="ECO:0000313" key="4">
    <source>
        <dbReference type="Proteomes" id="UP000694520"/>
    </source>
</evidence>
<dbReference type="PANTHER" id="PTHR28574">
    <property type="entry name" value="RIKEN CDNA 6820408C15"/>
    <property type="match status" value="1"/>
</dbReference>
<reference evidence="3" key="2">
    <citation type="submission" date="2025-08" db="UniProtKB">
        <authorList>
            <consortium name="Ensembl"/>
        </authorList>
    </citation>
    <scope>IDENTIFICATION</scope>
</reference>
<reference evidence="3" key="3">
    <citation type="submission" date="2025-09" db="UniProtKB">
        <authorList>
            <consortium name="Ensembl"/>
        </authorList>
    </citation>
    <scope>IDENTIFICATION</scope>
</reference>
<evidence type="ECO:0000256" key="2">
    <source>
        <dbReference type="SAM" id="MobiDB-lite"/>
    </source>
</evidence>
<proteinExistence type="predicted"/>
<keyword evidence="4" id="KW-1185">Reference proteome</keyword>
<dbReference type="Ensembl" id="ENSBGRT00000027577.1">
    <property type="protein sequence ID" value="ENSBGRP00000023919.1"/>
    <property type="gene ID" value="ENSBGRG00000014901.1"/>
</dbReference>
<feature type="coiled-coil region" evidence="1">
    <location>
        <begin position="167"/>
        <end position="248"/>
    </location>
</feature>
<feature type="region of interest" description="Disordered" evidence="2">
    <location>
        <begin position="31"/>
        <end position="54"/>
    </location>
</feature>
<dbReference type="GeneTree" id="ENSGT00390000003339"/>
<dbReference type="Pfam" id="PF15397">
    <property type="entry name" value="DUF4618"/>
    <property type="match status" value="1"/>
</dbReference>
<dbReference type="AlphaFoldDB" id="A0A8B9XN43"/>
<evidence type="ECO:0000256" key="1">
    <source>
        <dbReference type="SAM" id="Coils"/>
    </source>
</evidence>
<keyword evidence="1" id="KW-0175">Coiled coil</keyword>
<dbReference type="InterPro" id="IPR029236">
    <property type="entry name" value="DUF4618"/>
</dbReference>